<dbReference type="Proteomes" id="UP000467841">
    <property type="component" value="Unassembled WGS sequence"/>
</dbReference>
<evidence type="ECO:0000313" key="3">
    <source>
        <dbReference type="EMBL" id="CAA7013202.1"/>
    </source>
</evidence>
<accession>A0A6D2HDD3</accession>
<evidence type="ECO:0000259" key="2">
    <source>
        <dbReference type="Pfam" id="PF22936"/>
    </source>
</evidence>
<proteinExistence type="predicted"/>
<organism evidence="3 4">
    <name type="scientific">Microthlaspi erraticum</name>
    <dbReference type="NCBI Taxonomy" id="1685480"/>
    <lineage>
        <taxon>Eukaryota</taxon>
        <taxon>Viridiplantae</taxon>
        <taxon>Streptophyta</taxon>
        <taxon>Embryophyta</taxon>
        <taxon>Tracheophyta</taxon>
        <taxon>Spermatophyta</taxon>
        <taxon>Magnoliopsida</taxon>
        <taxon>eudicotyledons</taxon>
        <taxon>Gunneridae</taxon>
        <taxon>Pentapetalae</taxon>
        <taxon>rosids</taxon>
        <taxon>malvids</taxon>
        <taxon>Brassicales</taxon>
        <taxon>Brassicaceae</taxon>
        <taxon>Coluteocarpeae</taxon>
        <taxon>Microthlaspi</taxon>
    </lineage>
</organism>
<dbReference type="OrthoDB" id="2015125at2759"/>
<keyword evidence="4" id="KW-1185">Reference proteome</keyword>
<evidence type="ECO:0000313" key="4">
    <source>
        <dbReference type="Proteomes" id="UP000467841"/>
    </source>
</evidence>
<evidence type="ECO:0000256" key="1">
    <source>
        <dbReference type="SAM" id="MobiDB-lite"/>
    </source>
</evidence>
<feature type="compositionally biased region" description="Basic and acidic residues" evidence="1">
    <location>
        <begin position="269"/>
        <end position="293"/>
    </location>
</feature>
<dbReference type="AlphaFoldDB" id="A0A6D2HDD3"/>
<dbReference type="EMBL" id="CACVBM020000033">
    <property type="protein sequence ID" value="CAA7013202.1"/>
    <property type="molecule type" value="Genomic_DNA"/>
</dbReference>
<sequence>MAAANIPTLRDAVSDDLNYEVWAPIVKRTLAEKGLWDVVENGTPPDPSKIPELAATIQADDLSRWRDSVGKDTKALQILQSSIPDSVFRKTLEADSAKHLWDLLKESDEQAKLEKRFQQLRTEKRERLSSYIDKVAEVATDPRFAGAKSKLKSTTKLISLSDSIDGAAPVMNQLVGLESLTFNNFRELLRMFESVPVETFYEKLKASGHHEAITKLLTSLSDSYIAAAAAAPPVMENLSFNHLRKCLGVYESLPGEDICRMLKRLEPQSKEDSTKSKDVCRRNQQKKQERRDDDEVVPEYVSYAMYVGDLTYDEDMWMIYTTTTNHMTPYEKHFTNLDRTRRAKVTFIDGSSIMAQGTGDVRVLTREGKKKTIKNVLYVPGIVANALSVGPLSVSGFDVEMDLHKVTIRDEKTRKVFGETRWEENRGFCLRLQAY</sequence>
<dbReference type="InterPro" id="IPR054722">
    <property type="entry name" value="PolX-like_BBD"/>
</dbReference>
<feature type="region of interest" description="Disordered" evidence="1">
    <location>
        <begin position="269"/>
        <end position="294"/>
    </location>
</feature>
<feature type="domain" description="Retrovirus-related Pol polyprotein from transposon TNT 1-94-like beta-barrel" evidence="2">
    <location>
        <begin position="317"/>
        <end position="396"/>
    </location>
</feature>
<dbReference type="PANTHER" id="PTHR35317:SF23">
    <property type="entry name" value="OS04G0629600 PROTEIN"/>
    <property type="match status" value="1"/>
</dbReference>
<gene>
    <name evidence="3" type="ORF">MERR_LOCUS436</name>
</gene>
<name>A0A6D2HDD3_9BRAS</name>
<dbReference type="PANTHER" id="PTHR35317">
    <property type="entry name" value="OS04G0629600 PROTEIN"/>
    <property type="match status" value="1"/>
</dbReference>
<protein>
    <recommendedName>
        <fullName evidence="2">Retrovirus-related Pol polyprotein from transposon TNT 1-94-like beta-barrel domain-containing protein</fullName>
    </recommendedName>
</protein>
<comment type="caution">
    <text evidence="3">The sequence shown here is derived from an EMBL/GenBank/DDBJ whole genome shotgun (WGS) entry which is preliminary data.</text>
</comment>
<reference evidence="3" key="1">
    <citation type="submission" date="2020-01" db="EMBL/GenBank/DDBJ databases">
        <authorList>
            <person name="Mishra B."/>
        </authorList>
    </citation>
    <scope>NUCLEOTIDE SEQUENCE [LARGE SCALE GENOMIC DNA]</scope>
</reference>
<dbReference type="Pfam" id="PF14223">
    <property type="entry name" value="Retrotran_gag_2"/>
    <property type="match status" value="1"/>
</dbReference>
<dbReference type="Pfam" id="PF22936">
    <property type="entry name" value="Pol_BBD"/>
    <property type="match status" value="1"/>
</dbReference>